<dbReference type="PANTHER" id="PTHR11695:SF294">
    <property type="entry name" value="RETICULON-4-INTERACTING PROTEIN 1, MITOCHONDRIAL"/>
    <property type="match status" value="1"/>
</dbReference>
<feature type="domain" description="Enoyl reductase (ER)" evidence="1">
    <location>
        <begin position="10"/>
        <end position="302"/>
    </location>
</feature>
<dbReference type="SUPFAM" id="SSF50129">
    <property type="entry name" value="GroES-like"/>
    <property type="match status" value="1"/>
</dbReference>
<dbReference type="RefSeq" id="WP_183955788.1">
    <property type="nucleotide sequence ID" value="NZ_JACIEB010000005.1"/>
</dbReference>
<dbReference type="EMBL" id="JACIEB010000005">
    <property type="protein sequence ID" value="MBB3982725.1"/>
    <property type="molecule type" value="Genomic_DNA"/>
</dbReference>
<proteinExistence type="predicted"/>
<comment type="caution">
    <text evidence="2">The sequence shown here is derived from an EMBL/GenBank/DDBJ whole genome shotgun (WGS) entry which is preliminary data.</text>
</comment>
<keyword evidence="3" id="KW-1185">Reference proteome</keyword>
<dbReference type="CDD" id="cd05289">
    <property type="entry name" value="MDR_like_2"/>
    <property type="match status" value="1"/>
</dbReference>
<dbReference type="Gene3D" id="3.90.180.10">
    <property type="entry name" value="Medium-chain alcohol dehydrogenases, catalytic domain"/>
    <property type="match status" value="1"/>
</dbReference>
<dbReference type="InterPro" id="IPR050700">
    <property type="entry name" value="YIM1/Zinc_Alcohol_DH_Fams"/>
</dbReference>
<dbReference type="PANTHER" id="PTHR11695">
    <property type="entry name" value="ALCOHOL DEHYDROGENASE RELATED"/>
    <property type="match status" value="1"/>
</dbReference>
<evidence type="ECO:0000313" key="3">
    <source>
        <dbReference type="Proteomes" id="UP000552757"/>
    </source>
</evidence>
<evidence type="ECO:0000313" key="2">
    <source>
        <dbReference type="EMBL" id="MBB3982725.1"/>
    </source>
</evidence>
<dbReference type="InterPro" id="IPR036291">
    <property type="entry name" value="NAD(P)-bd_dom_sf"/>
</dbReference>
<dbReference type="Pfam" id="PF08240">
    <property type="entry name" value="ADH_N"/>
    <property type="match status" value="1"/>
</dbReference>
<dbReference type="SMART" id="SM00829">
    <property type="entry name" value="PKS_ER"/>
    <property type="match status" value="1"/>
</dbReference>
<reference evidence="2 3" key="1">
    <citation type="submission" date="2020-08" db="EMBL/GenBank/DDBJ databases">
        <title>Genomic Encyclopedia of Type Strains, Phase IV (KMG-IV): sequencing the most valuable type-strain genomes for metagenomic binning, comparative biology and taxonomic classification.</title>
        <authorList>
            <person name="Goeker M."/>
        </authorList>
    </citation>
    <scope>NUCLEOTIDE SEQUENCE [LARGE SCALE GENOMIC DNA]</scope>
    <source>
        <strain evidence="2 3">DSM 29348</strain>
    </source>
</reference>
<dbReference type="GO" id="GO:0016491">
    <property type="term" value="F:oxidoreductase activity"/>
    <property type="evidence" value="ECO:0007669"/>
    <property type="project" value="InterPro"/>
</dbReference>
<accession>A0A7W6DLB3</accession>
<dbReference type="Gene3D" id="3.40.50.720">
    <property type="entry name" value="NAD(P)-binding Rossmann-like Domain"/>
    <property type="match status" value="1"/>
</dbReference>
<organism evidence="2 3">
    <name type="scientific">Sphingobium fontiphilum</name>
    <dbReference type="NCBI Taxonomy" id="944425"/>
    <lineage>
        <taxon>Bacteria</taxon>
        <taxon>Pseudomonadati</taxon>
        <taxon>Pseudomonadota</taxon>
        <taxon>Alphaproteobacteria</taxon>
        <taxon>Sphingomonadales</taxon>
        <taxon>Sphingomonadaceae</taxon>
        <taxon>Sphingobium</taxon>
    </lineage>
</organism>
<dbReference type="InterPro" id="IPR013154">
    <property type="entry name" value="ADH-like_N"/>
</dbReference>
<dbReference type="Pfam" id="PF13602">
    <property type="entry name" value="ADH_zinc_N_2"/>
    <property type="match status" value="1"/>
</dbReference>
<dbReference type="AlphaFoldDB" id="A0A7W6DLB3"/>
<dbReference type="InterPro" id="IPR020843">
    <property type="entry name" value="ER"/>
</dbReference>
<name>A0A7W6DLB3_9SPHN</name>
<sequence length="304" mass="31038">MRAVQITAYGGPEVMVVNQVPEPEAGPGQLRVAVAATGVNPVDWKIRDGHMKDFLQVPFPFTLGNEFAGTVTALGEGVSGFAVGDAVYGSVGPIGVFADVLAVRADAVAKAPTSLSMVEAAALPVAVVTAQAAFDAEPITPGTRLLVHAAAGGVGSIVVQLAKALGAEVTALTSPATMNFVRGLGADHVIDRTTAYEQAVGDFDIVLDAFGPPAQARSWGLLKPGGILISLVAPPDQDEAARHGVRATMTFGAPHGAALRNAAALADAGKLKPTIQRTYPVEEAVAAMAEVESGTVRGKIVLTY</sequence>
<protein>
    <submittedName>
        <fullName evidence="2">NADPH:quinone reductase-like Zn-dependent oxidoreductase</fullName>
    </submittedName>
</protein>
<dbReference type="Proteomes" id="UP000552757">
    <property type="component" value="Unassembled WGS sequence"/>
</dbReference>
<dbReference type="InterPro" id="IPR011032">
    <property type="entry name" value="GroES-like_sf"/>
</dbReference>
<dbReference type="SUPFAM" id="SSF51735">
    <property type="entry name" value="NAD(P)-binding Rossmann-fold domains"/>
    <property type="match status" value="1"/>
</dbReference>
<gene>
    <name evidence="2" type="ORF">GGR44_002391</name>
</gene>
<evidence type="ECO:0000259" key="1">
    <source>
        <dbReference type="SMART" id="SM00829"/>
    </source>
</evidence>